<name>A0A816YHJ6_9BILA</name>
<comment type="caution">
    <text evidence="2">The sequence shown here is derived from an EMBL/GenBank/DDBJ whole genome shotgun (WGS) entry which is preliminary data.</text>
</comment>
<sequence length="343" mass="39446">MSLTQMLRVNADASLNWVNALPDAVRCYNSTYHRSINSSPINFLLKKQHVVNNKNIMRDKDIQYWGLGNPGFKSFVKGSLVMKIIPRQGNSVAFKLQHIYAGPYEVTHVYPGGIAYDIQSIQDYGCVTKVHFSQLRAWHTPSSVLMRNPDYRAYYNITKPLTPLEETYWLEGYDDPLLGRNKYKLNWRPKDIDCPDDRCLLQTDDEESEDESYNDHPRINHPAITRTIPWVFAHQSYLGKLPMAHSASVNENNDTTNHDMNNINNYPSQEEASKPRPLSAAEEGLPGPIGSPPVDPNEQYRHLISEGFNNSTCEDERVEEILEFDPRNQIYNQPQINNYNNEV</sequence>
<dbReference type="EMBL" id="CAJNRG010014657">
    <property type="protein sequence ID" value="CAF2156882.1"/>
    <property type="molecule type" value="Genomic_DNA"/>
</dbReference>
<dbReference type="InterPro" id="IPR036397">
    <property type="entry name" value="RNaseH_sf"/>
</dbReference>
<reference evidence="2" key="1">
    <citation type="submission" date="2021-02" db="EMBL/GenBank/DDBJ databases">
        <authorList>
            <person name="Nowell W R."/>
        </authorList>
    </citation>
    <scope>NUCLEOTIDE SEQUENCE</scope>
</reference>
<dbReference type="GO" id="GO:0003676">
    <property type="term" value="F:nucleic acid binding"/>
    <property type="evidence" value="ECO:0007669"/>
    <property type="project" value="InterPro"/>
</dbReference>
<evidence type="ECO:0000256" key="1">
    <source>
        <dbReference type="SAM" id="MobiDB-lite"/>
    </source>
</evidence>
<evidence type="ECO:0000313" key="3">
    <source>
        <dbReference type="Proteomes" id="UP000663887"/>
    </source>
</evidence>
<dbReference type="Proteomes" id="UP000663887">
    <property type="component" value="Unassembled WGS sequence"/>
</dbReference>
<feature type="non-terminal residue" evidence="2">
    <location>
        <position position="343"/>
    </location>
</feature>
<protein>
    <submittedName>
        <fullName evidence="2">Uncharacterized protein</fullName>
    </submittedName>
</protein>
<evidence type="ECO:0000313" key="2">
    <source>
        <dbReference type="EMBL" id="CAF2156882.1"/>
    </source>
</evidence>
<gene>
    <name evidence="2" type="ORF">XDN619_LOCUS29794</name>
</gene>
<proteinExistence type="predicted"/>
<feature type="region of interest" description="Disordered" evidence="1">
    <location>
        <begin position="248"/>
        <end position="293"/>
    </location>
</feature>
<feature type="compositionally biased region" description="Polar residues" evidence="1">
    <location>
        <begin position="248"/>
        <end position="270"/>
    </location>
</feature>
<accession>A0A816YHJ6</accession>
<organism evidence="2 3">
    <name type="scientific">Rotaria magnacalcarata</name>
    <dbReference type="NCBI Taxonomy" id="392030"/>
    <lineage>
        <taxon>Eukaryota</taxon>
        <taxon>Metazoa</taxon>
        <taxon>Spiralia</taxon>
        <taxon>Gnathifera</taxon>
        <taxon>Rotifera</taxon>
        <taxon>Eurotatoria</taxon>
        <taxon>Bdelloidea</taxon>
        <taxon>Philodinida</taxon>
        <taxon>Philodinidae</taxon>
        <taxon>Rotaria</taxon>
    </lineage>
</organism>
<dbReference type="Gene3D" id="3.30.420.10">
    <property type="entry name" value="Ribonuclease H-like superfamily/Ribonuclease H"/>
    <property type="match status" value="1"/>
</dbReference>
<dbReference type="AlphaFoldDB" id="A0A816YHJ6"/>